<dbReference type="AlphaFoldDB" id="A0A7C9TL24"/>
<evidence type="ECO:0000256" key="1">
    <source>
        <dbReference type="SAM" id="Phobius"/>
    </source>
</evidence>
<gene>
    <name evidence="3" type="ORF">G3A44_18755</name>
</gene>
<protein>
    <recommendedName>
        <fullName evidence="2">CBU-0592-like domain-containing protein</fullName>
    </recommendedName>
</protein>
<keyword evidence="1" id="KW-0812">Transmembrane</keyword>
<keyword evidence="4" id="KW-1185">Reference proteome</keyword>
<dbReference type="Pfam" id="PF26604">
    <property type="entry name" value="CBU_0592"/>
    <property type="match status" value="1"/>
</dbReference>
<dbReference type="Proteomes" id="UP000484255">
    <property type="component" value="Unassembled WGS sequence"/>
</dbReference>
<name>A0A7C9TL24_9BURK</name>
<evidence type="ECO:0000313" key="4">
    <source>
        <dbReference type="Proteomes" id="UP000484255"/>
    </source>
</evidence>
<feature type="transmembrane region" description="Helical" evidence="1">
    <location>
        <begin position="55"/>
        <end position="73"/>
    </location>
</feature>
<sequence length="94" mass="10247">MAITDLIGLLGVAVYMVAYFCVQVLRHPPSSHLVTSLNLIGPVCLLISLSQDFNLASALSQAFWFLLTVVGWWRRDRPGSAGRPEAAPTAQPRP</sequence>
<feature type="domain" description="CBU-0592-like" evidence="2">
    <location>
        <begin position="5"/>
        <end position="75"/>
    </location>
</feature>
<dbReference type="EMBL" id="JAAGOH010000030">
    <property type="protein sequence ID" value="NDY93239.1"/>
    <property type="molecule type" value="Genomic_DNA"/>
</dbReference>
<dbReference type="InterPro" id="IPR058058">
    <property type="entry name" value="CBU_0592-like"/>
</dbReference>
<dbReference type="NCBIfam" id="NF047864">
    <property type="entry name" value="CBU_0592_membra"/>
    <property type="match status" value="1"/>
</dbReference>
<keyword evidence="1" id="KW-0472">Membrane</keyword>
<organism evidence="3 4">
    <name type="scientific">Ideonella livida</name>
    <dbReference type="NCBI Taxonomy" id="2707176"/>
    <lineage>
        <taxon>Bacteria</taxon>
        <taxon>Pseudomonadati</taxon>
        <taxon>Pseudomonadota</taxon>
        <taxon>Betaproteobacteria</taxon>
        <taxon>Burkholderiales</taxon>
        <taxon>Sphaerotilaceae</taxon>
        <taxon>Ideonella</taxon>
    </lineage>
</organism>
<keyword evidence="1" id="KW-1133">Transmembrane helix</keyword>
<accession>A0A7C9TL24</accession>
<feature type="transmembrane region" description="Helical" evidence="1">
    <location>
        <begin position="6"/>
        <end position="25"/>
    </location>
</feature>
<dbReference type="RefSeq" id="WP_163459286.1">
    <property type="nucleotide sequence ID" value="NZ_JAAGOH010000030.1"/>
</dbReference>
<reference evidence="3 4" key="1">
    <citation type="submission" date="2020-02" db="EMBL/GenBank/DDBJ databases">
        <title>Ideonella bacterium strain TBM-1.</title>
        <authorList>
            <person name="Chen W.-M."/>
        </authorList>
    </citation>
    <scope>NUCLEOTIDE SEQUENCE [LARGE SCALE GENOMIC DNA]</scope>
    <source>
        <strain evidence="3 4">TBM-1</strain>
    </source>
</reference>
<proteinExistence type="predicted"/>
<comment type="caution">
    <text evidence="3">The sequence shown here is derived from an EMBL/GenBank/DDBJ whole genome shotgun (WGS) entry which is preliminary data.</text>
</comment>
<evidence type="ECO:0000259" key="2">
    <source>
        <dbReference type="Pfam" id="PF26604"/>
    </source>
</evidence>
<evidence type="ECO:0000313" key="3">
    <source>
        <dbReference type="EMBL" id="NDY93239.1"/>
    </source>
</evidence>